<evidence type="ECO:0000313" key="4">
    <source>
        <dbReference type="Proteomes" id="UP000008672"/>
    </source>
</evidence>
<dbReference type="GeneTree" id="ENSGT00940000154356"/>
<dbReference type="Proteomes" id="UP000008672">
    <property type="component" value="Unassembled WGS sequence"/>
</dbReference>
<feature type="region of interest" description="Disordered" evidence="1">
    <location>
        <begin position="26"/>
        <end position="108"/>
    </location>
</feature>
<dbReference type="Ensembl" id="ENSLACT00000002285.1">
    <property type="protein sequence ID" value="ENSLACP00000002267.1"/>
    <property type="gene ID" value="ENSLACG00000002025.1"/>
</dbReference>
<proteinExistence type="predicted"/>
<keyword evidence="4" id="KW-1185">Reference proteome</keyword>
<evidence type="ECO:0000259" key="2">
    <source>
        <dbReference type="Pfam" id="PF14291"/>
    </source>
</evidence>
<dbReference type="PANTHER" id="PTHR45749:SF23">
    <property type="entry name" value="ZINC FINGER MYM-TYPE PROTEIN 1-LIKE"/>
    <property type="match status" value="1"/>
</dbReference>
<dbReference type="SUPFAM" id="SSF53098">
    <property type="entry name" value="Ribonuclease H-like"/>
    <property type="match status" value="1"/>
</dbReference>
<dbReference type="Pfam" id="PF14291">
    <property type="entry name" value="DUF4371"/>
    <property type="match status" value="1"/>
</dbReference>
<dbReference type="InterPro" id="IPR012337">
    <property type="entry name" value="RNaseH-like_sf"/>
</dbReference>
<feature type="domain" description="DUF4371" evidence="2">
    <location>
        <begin position="258"/>
        <end position="428"/>
    </location>
</feature>
<dbReference type="EMBL" id="AFYH01189989">
    <property type="status" value="NOT_ANNOTATED_CDS"/>
    <property type="molecule type" value="Genomic_DNA"/>
</dbReference>
<reference evidence="3" key="2">
    <citation type="submission" date="2025-08" db="UniProtKB">
        <authorList>
            <consortium name="Ensembl"/>
        </authorList>
    </citation>
    <scope>IDENTIFICATION</scope>
</reference>
<accession>H2ZXZ6</accession>
<dbReference type="AlphaFoldDB" id="H2ZXZ6"/>
<dbReference type="HOGENOM" id="CLU_006175_4_3_1"/>
<dbReference type="InParanoid" id="H2ZXZ6"/>
<protein>
    <recommendedName>
        <fullName evidence="2">DUF4371 domain-containing protein</fullName>
    </recommendedName>
</protein>
<dbReference type="STRING" id="7897.ENSLACP00000002267"/>
<name>H2ZXZ6_LATCH</name>
<dbReference type="InterPro" id="IPR025398">
    <property type="entry name" value="DUF4371"/>
</dbReference>
<reference evidence="3" key="3">
    <citation type="submission" date="2025-09" db="UniProtKB">
        <authorList>
            <consortium name="Ensembl"/>
        </authorList>
    </citation>
    <scope>IDENTIFICATION</scope>
</reference>
<organism evidence="3 4">
    <name type="scientific">Latimeria chalumnae</name>
    <name type="common">Coelacanth</name>
    <dbReference type="NCBI Taxonomy" id="7897"/>
    <lineage>
        <taxon>Eukaryota</taxon>
        <taxon>Metazoa</taxon>
        <taxon>Chordata</taxon>
        <taxon>Craniata</taxon>
        <taxon>Vertebrata</taxon>
        <taxon>Euteleostomi</taxon>
        <taxon>Coelacanthiformes</taxon>
        <taxon>Coelacanthidae</taxon>
        <taxon>Latimeria</taxon>
    </lineage>
</organism>
<dbReference type="PANTHER" id="PTHR45749">
    <property type="match status" value="1"/>
</dbReference>
<sequence length="662" mass="74505">PASKKRKLSGAEYLKRQKRIAAAQCQKLDTFFSPTTRSGNDDASMEDDGKESGVSLSSSTHEPVAPESHDNPVPQQDHALPPAEADSADCDVDMDTSTGLDINDAEPHTGSSIDNALVRCLIEIGPCQPGLKDDFTFPYDESHRRFSHDWYSKTVGNGSCKVERRWLIYLPRLHRLFCFACWLAADRKNTWVGPKCGFSNLKKGVEKIEKHENLKIHCNAEKELLLTKHRFLQDKTVVTGLLKAEREQIQKSRQILRLIDAALFLAQQGLAFRGHREYSCGSQNEGNYLELLKLLAKYDALLAQHIKTPKRNETYLSHQIQNDFIHALATEVLSAIKHEVQETKFFSVIVDSTIDIGHVDQFSLSLRYVKATGQAVEHFITFHDLPGSSAENFFSILESSLETLNINMAHCQDQAYDRASTMSGNISGLQSRKEISPTALFVHCCAHNLNLVLMDAASCCTNVQLFFGTIESLYTFLTGSLPCLRILEDEQEQLDNAVQVLKKLSDTQWACRKRAIDAAVQSLPTLYNALDRIVSGGIPNCKPKVFSDVQGLLSTTETFEFKFMLIFWRNVLNKIYTLSTVLQSSTIDLTTTLKFLDTCLSDVEALRSDIALQLAKECGTTVSFHEKRAKKKKKFPDENHEDGPIKDARQKFKVETYFYLLD</sequence>
<reference evidence="4" key="1">
    <citation type="submission" date="2011-08" db="EMBL/GenBank/DDBJ databases">
        <title>The draft genome of Latimeria chalumnae.</title>
        <authorList>
            <person name="Di Palma F."/>
            <person name="Alfoldi J."/>
            <person name="Johnson J."/>
            <person name="Berlin A."/>
            <person name="Gnerre S."/>
            <person name="Jaffe D."/>
            <person name="MacCallum I."/>
            <person name="Young S."/>
            <person name="Walker B.J."/>
            <person name="Lander E."/>
            <person name="Lindblad-Toh K."/>
        </authorList>
    </citation>
    <scope>NUCLEOTIDE SEQUENCE [LARGE SCALE GENOMIC DNA]</scope>
    <source>
        <strain evidence="4">Wild caught</strain>
    </source>
</reference>
<evidence type="ECO:0000313" key="3">
    <source>
        <dbReference type="Ensembl" id="ENSLACP00000002267.1"/>
    </source>
</evidence>
<dbReference type="OMA" id="CKVERRW"/>
<dbReference type="eggNOG" id="ENOG502QPQD">
    <property type="taxonomic scope" value="Eukaryota"/>
</dbReference>
<dbReference type="FunCoup" id="H2ZXZ6">
    <property type="interactions" value="1263"/>
</dbReference>
<evidence type="ECO:0000256" key="1">
    <source>
        <dbReference type="SAM" id="MobiDB-lite"/>
    </source>
</evidence>